<evidence type="ECO:0000313" key="6">
    <source>
        <dbReference type="Proteomes" id="UP000501452"/>
    </source>
</evidence>
<evidence type="ECO:0000256" key="2">
    <source>
        <dbReference type="PIRSR" id="PIRSR605754-1"/>
    </source>
</evidence>
<protein>
    <submittedName>
        <fullName evidence="5">Sortase</fullName>
    </submittedName>
</protein>
<feature type="region of interest" description="Disordered" evidence="3">
    <location>
        <begin position="29"/>
        <end position="83"/>
    </location>
</feature>
<dbReference type="InterPro" id="IPR005754">
    <property type="entry name" value="Sortase"/>
</dbReference>
<keyword evidence="4" id="KW-0732">Signal</keyword>
<evidence type="ECO:0000256" key="3">
    <source>
        <dbReference type="SAM" id="MobiDB-lite"/>
    </source>
</evidence>
<evidence type="ECO:0000313" key="5">
    <source>
        <dbReference type="EMBL" id="QIN82693.1"/>
    </source>
</evidence>
<dbReference type="NCBIfam" id="TIGR01076">
    <property type="entry name" value="sortase_fam"/>
    <property type="match status" value="1"/>
</dbReference>
<organism evidence="5 6">
    <name type="scientific">Rubrobacter tropicus</name>
    <dbReference type="NCBI Taxonomy" id="2653851"/>
    <lineage>
        <taxon>Bacteria</taxon>
        <taxon>Bacillati</taxon>
        <taxon>Actinomycetota</taxon>
        <taxon>Rubrobacteria</taxon>
        <taxon>Rubrobacterales</taxon>
        <taxon>Rubrobacteraceae</taxon>
        <taxon>Rubrobacter</taxon>
    </lineage>
</organism>
<feature type="compositionally biased region" description="Basic and acidic residues" evidence="3">
    <location>
        <begin position="49"/>
        <end position="62"/>
    </location>
</feature>
<dbReference type="KEGG" id="rub:GBA63_08580"/>
<evidence type="ECO:0000256" key="4">
    <source>
        <dbReference type="SAM" id="SignalP"/>
    </source>
</evidence>
<dbReference type="SUPFAM" id="SSF63817">
    <property type="entry name" value="Sortase"/>
    <property type="match status" value="1"/>
</dbReference>
<feature type="active site" description="Acyl-thioester intermediate" evidence="2">
    <location>
        <position position="202"/>
    </location>
</feature>
<dbReference type="EMBL" id="CP045119">
    <property type="protein sequence ID" value="QIN82693.1"/>
    <property type="molecule type" value="Genomic_DNA"/>
</dbReference>
<gene>
    <name evidence="5" type="ORF">GBA63_08580</name>
</gene>
<feature type="active site" description="Proton donor/acceptor" evidence="2">
    <location>
        <position position="135"/>
    </location>
</feature>
<dbReference type="CDD" id="cd05830">
    <property type="entry name" value="Sortase_E"/>
    <property type="match status" value="1"/>
</dbReference>
<dbReference type="GO" id="GO:0016787">
    <property type="term" value="F:hydrolase activity"/>
    <property type="evidence" value="ECO:0007669"/>
    <property type="project" value="UniProtKB-KW"/>
</dbReference>
<dbReference type="InterPro" id="IPR023365">
    <property type="entry name" value="Sortase_dom-sf"/>
</dbReference>
<evidence type="ECO:0000256" key="1">
    <source>
        <dbReference type="ARBA" id="ARBA00022801"/>
    </source>
</evidence>
<proteinExistence type="predicted"/>
<dbReference type="Gene3D" id="2.40.260.10">
    <property type="entry name" value="Sortase"/>
    <property type="match status" value="1"/>
</dbReference>
<dbReference type="Pfam" id="PF04203">
    <property type="entry name" value="Sortase"/>
    <property type="match status" value="1"/>
</dbReference>
<dbReference type="InterPro" id="IPR042003">
    <property type="entry name" value="Sortase_E"/>
</dbReference>
<keyword evidence="6" id="KW-1185">Reference proteome</keyword>
<reference evidence="5 6" key="1">
    <citation type="submission" date="2019-10" db="EMBL/GenBank/DDBJ databases">
        <title>Rubrobacter sp nov SCSIO 52090 isolated from a deep-sea sediment in the South China Sea.</title>
        <authorList>
            <person name="Chen R.W."/>
        </authorList>
    </citation>
    <scope>NUCLEOTIDE SEQUENCE [LARGE SCALE GENOMIC DNA]</scope>
    <source>
        <strain evidence="5 6">SCSIO 52909</strain>
    </source>
</reference>
<dbReference type="Proteomes" id="UP000501452">
    <property type="component" value="Chromosome"/>
</dbReference>
<feature type="chain" id="PRO_5039520931" evidence="4">
    <location>
        <begin position="19"/>
        <end position="219"/>
    </location>
</feature>
<sequence>MSLLLVGVGLAVALTFFAGSPARDADAASKVETLDRTSSGPEAPVVSPEVEKSLEKSPDRAKAGRAGGKRRVEVPGGPQNRTLKVSIPKMSRISGATVPYADGGNEAAFKRYAGVHLKGTGSPWEREANVYIAGHRLGYPGTDSFLAFWDLNKLEDGDRIFLTDAAGKRYVYRVFREFVVEPTQVSVTRPLQGRNIVTLQTCTLPDYSRRLIVQAEKVA</sequence>
<keyword evidence="1" id="KW-0378">Hydrolase</keyword>
<dbReference type="RefSeq" id="WP_166175273.1">
    <property type="nucleotide sequence ID" value="NZ_CP045119.1"/>
</dbReference>
<feature type="signal peptide" evidence="4">
    <location>
        <begin position="1"/>
        <end position="18"/>
    </location>
</feature>
<dbReference type="AlphaFoldDB" id="A0A6G8Q8B7"/>
<accession>A0A6G8Q8B7</accession>
<name>A0A6G8Q8B7_9ACTN</name>